<evidence type="ECO:0000256" key="9">
    <source>
        <dbReference type="ARBA" id="ARBA00023033"/>
    </source>
</evidence>
<dbReference type="InterPro" id="IPR004155">
    <property type="entry name" value="PBS_lyase_HEAT"/>
</dbReference>
<keyword evidence="9" id="KW-0503">Monooxygenase</keyword>
<dbReference type="OrthoDB" id="421002at2759"/>
<evidence type="ECO:0000256" key="10">
    <source>
        <dbReference type="ARBA" id="ARBA00023256"/>
    </source>
</evidence>
<dbReference type="InterPro" id="IPR027517">
    <property type="entry name" value="Deoxyhypusine_hydroxylase"/>
</dbReference>
<dbReference type="PANTHER" id="PTHR12697">
    <property type="entry name" value="PBS LYASE HEAT-LIKE PROTEIN"/>
    <property type="match status" value="1"/>
</dbReference>
<keyword evidence="8" id="KW-0408">Iron</keyword>
<comment type="pathway">
    <text evidence="3">Protein modification; eIF5A hypusination.</text>
</comment>
<evidence type="ECO:0000256" key="7">
    <source>
        <dbReference type="ARBA" id="ARBA00023002"/>
    </source>
</evidence>
<dbReference type="SMART" id="SM00567">
    <property type="entry name" value="EZ_HEAT"/>
    <property type="match status" value="6"/>
</dbReference>
<dbReference type="Proteomes" id="UP000094527">
    <property type="component" value="Unassembled WGS sequence"/>
</dbReference>
<keyword evidence="10" id="KW-0386">Hypusine biosynthesis</keyword>
<dbReference type="EC" id="1.14.99.29" evidence="4"/>
<accession>A0A1D2MVR2</accession>
<dbReference type="Pfam" id="PF03130">
    <property type="entry name" value="HEAT_PBS"/>
    <property type="match status" value="1"/>
</dbReference>
<protein>
    <recommendedName>
        <fullName evidence="4">deoxyhypusine monooxygenase</fullName>
        <ecNumber evidence="4">1.14.99.29</ecNumber>
    </recommendedName>
</protein>
<dbReference type="GO" id="GO:0019135">
    <property type="term" value="F:deoxyhypusine monooxygenase activity"/>
    <property type="evidence" value="ECO:0007669"/>
    <property type="project" value="UniProtKB-EC"/>
</dbReference>
<dbReference type="InterPro" id="IPR016024">
    <property type="entry name" value="ARM-type_fold"/>
</dbReference>
<dbReference type="EMBL" id="LJIJ01000479">
    <property type="protein sequence ID" value="ODM97001.1"/>
    <property type="molecule type" value="Genomic_DNA"/>
</dbReference>
<evidence type="ECO:0000256" key="2">
    <source>
        <dbReference type="ARBA" id="ARBA00001954"/>
    </source>
</evidence>
<comment type="cofactor">
    <cofactor evidence="2">
        <name>Fe(2+)</name>
        <dbReference type="ChEBI" id="CHEBI:29033"/>
    </cofactor>
</comment>
<dbReference type="Gene3D" id="1.25.10.10">
    <property type="entry name" value="Leucine-rich Repeat Variant"/>
    <property type="match status" value="2"/>
</dbReference>
<feature type="non-terminal residue" evidence="11">
    <location>
        <position position="320"/>
    </location>
</feature>
<evidence type="ECO:0000313" key="11">
    <source>
        <dbReference type="EMBL" id="ODM97001.1"/>
    </source>
</evidence>
<keyword evidence="5" id="KW-0479">Metal-binding</keyword>
<keyword evidence="12" id="KW-1185">Reference proteome</keyword>
<sequence length="320" mass="35991">MKPTIDPPKASDDQILKIGEYLRDPEKPLKGRFRALFTLRNINNELSIKQIGECFSDTSALLKHELAYCLGQMQSSKAIPILTSVLEDKSEHPMVRHEAAEALGAIGTDDCLRVLQDYAKDREEVVRETVELALGRIKEVKDNSIEDPTSPYLSVDPAFPMVCKDLKKLEEILLDENLPLYQRYQAMFSLRDLNTTESIQALCKGFQGKSALFRHEIAFVLGQIQHPDSIAALTKNLGDLEENEMVRHECAEALGAIGNPECEKILKVYLEDERRVVRESCVVALDICDYEMAGNFQYADGLQTINTDKQICKRTPSSAL</sequence>
<comment type="caution">
    <text evidence="11">The sequence shown here is derived from an EMBL/GenBank/DDBJ whole genome shotgun (WGS) entry which is preliminary data.</text>
</comment>
<keyword evidence="6" id="KW-0677">Repeat</keyword>
<dbReference type="PANTHER" id="PTHR12697:SF5">
    <property type="entry name" value="DEOXYHYPUSINE HYDROXYLASE"/>
    <property type="match status" value="1"/>
</dbReference>
<proteinExistence type="inferred from homology"/>
<comment type="catalytic activity">
    <reaction evidence="1">
        <text>[eIF5A protein]-deoxyhypusine + AH2 + O2 = [eIF5A protein]-hypusine + A + H2O</text>
        <dbReference type="Rhea" id="RHEA:14101"/>
        <dbReference type="Rhea" id="RHEA-COMP:10144"/>
        <dbReference type="Rhea" id="RHEA-COMP:12592"/>
        <dbReference type="ChEBI" id="CHEBI:13193"/>
        <dbReference type="ChEBI" id="CHEBI:15377"/>
        <dbReference type="ChEBI" id="CHEBI:15379"/>
        <dbReference type="ChEBI" id="CHEBI:17499"/>
        <dbReference type="ChEBI" id="CHEBI:82657"/>
        <dbReference type="ChEBI" id="CHEBI:91175"/>
        <dbReference type="EC" id="1.14.99.29"/>
    </reaction>
</comment>
<name>A0A1D2MVR2_ORCCI</name>
<dbReference type="GO" id="GO:0046872">
    <property type="term" value="F:metal ion binding"/>
    <property type="evidence" value="ECO:0007669"/>
    <property type="project" value="UniProtKB-KW"/>
</dbReference>
<evidence type="ECO:0000256" key="1">
    <source>
        <dbReference type="ARBA" id="ARBA00000068"/>
    </source>
</evidence>
<organism evidence="11 12">
    <name type="scientific">Orchesella cincta</name>
    <name type="common">Springtail</name>
    <name type="synonym">Podura cincta</name>
    <dbReference type="NCBI Taxonomy" id="48709"/>
    <lineage>
        <taxon>Eukaryota</taxon>
        <taxon>Metazoa</taxon>
        <taxon>Ecdysozoa</taxon>
        <taxon>Arthropoda</taxon>
        <taxon>Hexapoda</taxon>
        <taxon>Collembola</taxon>
        <taxon>Entomobryomorpha</taxon>
        <taxon>Entomobryoidea</taxon>
        <taxon>Orchesellidae</taxon>
        <taxon>Orchesellinae</taxon>
        <taxon>Orchesella</taxon>
    </lineage>
</organism>
<evidence type="ECO:0000256" key="8">
    <source>
        <dbReference type="ARBA" id="ARBA00023004"/>
    </source>
</evidence>
<dbReference type="OMA" id="LQEPCSI"/>
<dbReference type="STRING" id="48709.A0A1D2MVR2"/>
<evidence type="ECO:0000313" key="12">
    <source>
        <dbReference type="Proteomes" id="UP000094527"/>
    </source>
</evidence>
<dbReference type="InterPro" id="IPR011989">
    <property type="entry name" value="ARM-like"/>
</dbReference>
<evidence type="ECO:0000256" key="3">
    <source>
        <dbReference type="ARBA" id="ARBA00005041"/>
    </source>
</evidence>
<evidence type="ECO:0000256" key="4">
    <source>
        <dbReference type="ARBA" id="ARBA00012606"/>
    </source>
</evidence>
<evidence type="ECO:0000256" key="6">
    <source>
        <dbReference type="ARBA" id="ARBA00022737"/>
    </source>
</evidence>
<reference evidence="11 12" key="1">
    <citation type="journal article" date="2016" name="Genome Biol. Evol.">
        <title>Gene Family Evolution Reflects Adaptation to Soil Environmental Stressors in the Genome of the Collembolan Orchesella cincta.</title>
        <authorList>
            <person name="Faddeeva-Vakhrusheva A."/>
            <person name="Derks M.F."/>
            <person name="Anvar S.Y."/>
            <person name="Agamennone V."/>
            <person name="Suring W."/>
            <person name="Smit S."/>
            <person name="van Straalen N.M."/>
            <person name="Roelofs D."/>
        </authorList>
    </citation>
    <scope>NUCLEOTIDE SEQUENCE [LARGE SCALE GENOMIC DNA]</scope>
    <source>
        <tissue evidence="11">Mixed pool</tissue>
    </source>
</reference>
<dbReference type="SUPFAM" id="SSF48371">
    <property type="entry name" value="ARM repeat"/>
    <property type="match status" value="1"/>
</dbReference>
<dbReference type="Pfam" id="PF13646">
    <property type="entry name" value="HEAT_2"/>
    <property type="match status" value="2"/>
</dbReference>
<gene>
    <name evidence="11" type="ORF">Ocin01_09678</name>
</gene>
<dbReference type="AlphaFoldDB" id="A0A1D2MVR2"/>
<keyword evidence="7" id="KW-0560">Oxidoreductase</keyword>
<dbReference type="FunFam" id="1.25.10.10:FF:000099">
    <property type="entry name" value="Deoxyhypusine hydroxylase"/>
    <property type="match status" value="1"/>
</dbReference>
<evidence type="ECO:0000256" key="5">
    <source>
        <dbReference type="ARBA" id="ARBA00022723"/>
    </source>
</evidence>
<dbReference type="HAMAP" id="MF_03101">
    <property type="entry name" value="Deoxyhypusine_hydroxylase"/>
    <property type="match status" value="1"/>
</dbReference>
<dbReference type="UniPathway" id="UPA00354"/>